<feature type="signal peptide" evidence="2">
    <location>
        <begin position="1"/>
        <end position="24"/>
    </location>
</feature>
<keyword evidence="2" id="KW-0732">Signal</keyword>
<dbReference type="CDD" id="cd02696">
    <property type="entry name" value="MurNAc-LAA"/>
    <property type="match status" value="1"/>
</dbReference>
<protein>
    <recommendedName>
        <fullName evidence="3">MurNAc-LAA domain-containing protein</fullName>
    </recommendedName>
</protein>
<name>A0A6A8D643_9BACI</name>
<dbReference type="Pfam" id="PF07538">
    <property type="entry name" value="ChW"/>
    <property type="match status" value="9"/>
</dbReference>
<feature type="chain" id="PRO_5025595093" description="MurNAc-LAA domain-containing protein" evidence="2">
    <location>
        <begin position="25"/>
        <end position="942"/>
    </location>
</feature>
<dbReference type="GO" id="GO:0008745">
    <property type="term" value="F:N-acetylmuramoyl-L-alanine amidase activity"/>
    <property type="evidence" value="ECO:0007669"/>
    <property type="project" value="InterPro"/>
</dbReference>
<dbReference type="Proteomes" id="UP000799092">
    <property type="component" value="Unassembled WGS sequence"/>
</dbReference>
<evidence type="ECO:0000256" key="1">
    <source>
        <dbReference type="ARBA" id="ARBA00022801"/>
    </source>
</evidence>
<dbReference type="InterPro" id="IPR006637">
    <property type="entry name" value="ChW"/>
</dbReference>
<dbReference type="Gene3D" id="3.40.630.40">
    <property type="entry name" value="Zn-dependent exopeptidases"/>
    <property type="match status" value="1"/>
</dbReference>
<reference evidence="4" key="1">
    <citation type="submission" date="2019-11" db="EMBL/GenBank/DDBJ databases">
        <authorList>
            <person name="Li J."/>
        </authorList>
    </citation>
    <scope>NUCLEOTIDE SEQUENCE</scope>
    <source>
        <strain evidence="4">B6B</strain>
    </source>
</reference>
<accession>A0A6A8D643</accession>
<keyword evidence="1" id="KW-0378">Hydrolase</keyword>
<dbReference type="Pfam" id="PF01520">
    <property type="entry name" value="Amidase_3"/>
    <property type="match status" value="1"/>
</dbReference>
<proteinExistence type="predicted"/>
<dbReference type="SMART" id="SM00646">
    <property type="entry name" value="Ami_3"/>
    <property type="match status" value="1"/>
</dbReference>
<evidence type="ECO:0000256" key="2">
    <source>
        <dbReference type="SAM" id="SignalP"/>
    </source>
</evidence>
<evidence type="ECO:0000259" key="3">
    <source>
        <dbReference type="SMART" id="SM00646"/>
    </source>
</evidence>
<comment type="caution">
    <text evidence="4">The sequence shown here is derived from an EMBL/GenBank/DDBJ whole genome shotgun (WGS) entry which is preliminary data.</text>
</comment>
<evidence type="ECO:0000313" key="4">
    <source>
        <dbReference type="EMBL" id="MRH41203.1"/>
    </source>
</evidence>
<sequence>MTMRRKVILLIGILFIGFVFQSKATVDAVDQESNDYYLIHYNGEEQEILVSEDVVLKLTGWTDESKTSADAEVHYTESLKNITMNVTDKVSKVETISYRLVASNTYKVEILKNSEKDNQTTDTEKLNTDETNQLVQSQSEAPIPSINYNSFVGGIGWQEVVSNGQTSGIAGSNLKAIKVSLDQAPYTGDVIYSTYDQSQGWANLLTDDQVSETTEETNEIEAIKIDLSGEIANYYDVYYRVLTKDFGWLGWTKNGMKAGSENYLNFIEAIEVVLVAEGGVAPGSTDRSFVSGPSIVYSSHVQSYGWMDEMKDGQMSGTKGESKRLEAININLQDSPYSGGLVYSTHVKDYGWLNEVTNGEMAGTLGESKRMEAIKINLTGEMANHYDIYYRVHAQNFGWLGWAQNGMKAGTEGLSKRIEAIEVVLVEKDGPAPGSMVQPYVTTPSAVYSSHVQSYGWMSEVIDGQMSGTKGQSKRLEAVKISLKDGQYAGDIVYSTHVQGYGWLNEVQNGDVSGTNGESKRMEAIKIELRGEIANHYDVYYRVHAQNFGWLGWARNGAKAGTAGLSKRLEAIEVILIKKGKAAPGSMNLPYISSPSIVYSSHVQSYGWMDEMKNGQMSGTKGESKRLEAIKINLQDGLYSGGLVYSTHVQGYGWLNEVKPGEVSGTNGESKRMEAIKIALTGDIANYYDVYYRVHAQNFGWMGWARNGMKAGTQGLSKRIEAVEIKLVSKGKGDHVSQLEAFKRAPTVFLDPGHGGRDPGAVAGGYNEKDLNLPVSKKVKSLLVARGYTVHMSRENDTYLSLYERAEMANELELDIFVSIHANSTGTASTSVHGVESFYYRVNPDHPPKINHTMHDDPDRMTKSVVLTNLVHDSMLRNTGAYNRRLDGQAFAVLRETVVPATLIEMGYINNSSDRQKLITNSYQDKLAKSIADGIDDYFEIY</sequence>
<dbReference type="GO" id="GO:0009253">
    <property type="term" value="P:peptidoglycan catabolic process"/>
    <property type="evidence" value="ECO:0007669"/>
    <property type="project" value="InterPro"/>
</dbReference>
<evidence type="ECO:0000313" key="5">
    <source>
        <dbReference type="Proteomes" id="UP000799092"/>
    </source>
</evidence>
<dbReference type="InterPro" id="IPR050695">
    <property type="entry name" value="N-acetylmuramoyl_amidase_3"/>
</dbReference>
<dbReference type="AlphaFoldDB" id="A0A6A8D643"/>
<dbReference type="SMART" id="SM00728">
    <property type="entry name" value="ChW"/>
    <property type="match status" value="11"/>
</dbReference>
<dbReference type="OrthoDB" id="9763643at2"/>
<dbReference type="EMBL" id="WJNG01000001">
    <property type="protein sequence ID" value="MRH41203.1"/>
    <property type="molecule type" value="Genomic_DNA"/>
</dbReference>
<dbReference type="SUPFAM" id="SSF53187">
    <property type="entry name" value="Zn-dependent exopeptidases"/>
    <property type="match status" value="1"/>
</dbReference>
<feature type="domain" description="MurNAc-LAA" evidence="3">
    <location>
        <begin position="806"/>
        <end position="936"/>
    </location>
</feature>
<gene>
    <name evidence="4" type="ORF">GH741_00765</name>
</gene>
<organism evidence="4 5">
    <name type="scientific">Aquibacillus halophilus</name>
    <dbReference type="NCBI Taxonomy" id="930132"/>
    <lineage>
        <taxon>Bacteria</taxon>
        <taxon>Bacillati</taxon>
        <taxon>Bacillota</taxon>
        <taxon>Bacilli</taxon>
        <taxon>Bacillales</taxon>
        <taxon>Bacillaceae</taxon>
        <taxon>Aquibacillus</taxon>
    </lineage>
</organism>
<dbReference type="PANTHER" id="PTHR30404">
    <property type="entry name" value="N-ACETYLMURAMOYL-L-ALANINE AMIDASE"/>
    <property type="match status" value="1"/>
</dbReference>
<dbReference type="PANTHER" id="PTHR30404:SF0">
    <property type="entry name" value="N-ACETYLMURAMOYL-L-ALANINE AMIDASE AMIC"/>
    <property type="match status" value="1"/>
</dbReference>
<dbReference type="GO" id="GO:0030288">
    <property type="term" value="C:outer membrane-bounded periplasmic space"/>
    <property type="evidence" value="ECO:0007669"/>
    <property type="project" value="TreeGrafter"/>
</dbReference>
<dbReference type="InterPro" id="IPR002508">
    <property type="entry name" value="MurNAc-LAA_cat"/>
</dbReference>
<keyword evidence="5" id="KW-1185">Reference proteome</keyword>